<comment type="caution">
    <text evidence="3">The sequence shown here is derived from an EMBL/GenBank/DDBJ whole genome shotgun (WGS) entry which is preliminary data.</text>
</comment>
<reference evidence="3" key="1">
    <citation type="submission" date="2023-06" db="EMBL/GenBank/DDBJ databases">
        <title>Genome-scale phylogeny and comparative genomics of the fungal order Sordariales.</title>
        <authorList>
            <consortium name="Lawrence Berkeley National Laboratory"/>
            <person name="Hensen N."/>
            <person name="Bonometti L."/>
            <person name="Westerberg I."/>
            <person name="Brannstrom I.O."/>
            <person name="Guillou S."/>
            <person name="Cros-Aarteil S."/>
            <person name="Calhoun S."/>
            <person name="Haridas S."/>
            <person name="Kuo A."/>
            <person name="Mondo S."/>
            <person name="Pangilinan J."/>
            <person name="Riley R."/>
            <person name="LaButti K."/>
            <person name="Andreopoulos B."/>
            <person name="Lipzen A."/>
            <person name="Chen C."/>
            <person name="Yanf M."/>
            <person name="Daum C."/>
            <person name="Ng V."/>
            <person name="Clum A."/>
            <person name="Steindorff A."/>
            <person name="Ohm R."/>
            <person name="Martin F."/>
            <person name="Silar P."/>
            <person name="Natvig D."/>
            <person name="Lalanne C."/>
            <person name="Gautier V."/>
            <person name="Ament-velasquez S.L."/>
            <person name="Kruys A."/>
            <person name="Hutchinson M.I."/>
            <person name="Powell A.J."/>
            <person name="Barry K."/>
            <person name="Miller A.N."/>
            <person name="Grigoriev I.V."/>
            <person name="Debuchy R."/>
            <person name="Gladieux P."/>
            <person name="Thoren M.H."/>
            <person name="Johannesson H."/>
        </authorList>
    </citation>
    <scope>NUCLEOTIDE SEQUENCE</scope>
    <source>
        <strain evidence="3">SMH2392-1A</strain>
    </source>
</reference>
<dbReference type="Proteomes" id="UP001172101">
    <property type="component" value="Unassembled WGS sequence"/>
</dbReference>
<dbReference type="EMBL" id="JAUIRO010000001">
    <property type="protein sequence ID" value="KAK0734675.1"/>
    <property type="molecule type" value="Genomic_DNA"/>
</dbReference>
<sequence>MSAILSGNGGSPSNLEERVRLLEEKVAGAESGGGYGTARHNSLGDQGSVTDSTDFQHPTQLTNKDTIPEVRRCNFMQFKNRFTDEDGRYAIDVLVSGALLQQEMHEEQQFRKHRSGSAAMSSRSGKAKDAALKARNILNAKALETAQSDDVWMRRVRIQSPAILKILSNIQGESWSSRPRTYLRPFITIVSFQAEMKRALRDLESRWGRYLDGAATPESSITNAHTPAPTDGGVEESEGPVDNCPEALAAVRCYVKFVDENIIPEYTQFDGLTASDDPKVRFSDLHYLFRTGELVYRPYGTDTSGKGNPRDWKRTGKRLWRCYGLRSRDMDYRVCHSDHRKYDVHQDSGEQDASFIVKAFYLEYTGEEFCTVVTKFAIQPFKGLRRIRSLPVYPLRFGPAELDKYLADAAELGDKTLEYIDIKHVSYDSWTVTRTPKGDATCDASGVEMKHPEYINSDVMVDFNESFQACPHWKPKRSILKPEPVKQLAESDDFSILWWSGPDRAKLKAESVEVVPVRTGVSKWEQNKFVSTDPLLSQMSENLARGQLTTRDYLSPIDKGLIACRVFGYVFQDRKFAQMDTQHMSPPSGSRDALDSLRIPHSVKDLIQRSVQGHLMQKADERRHGQGQESQDFIRGKGAGLFILLHGVPGVGKTATVEAIAQTHNKPLFKITCGDLGLTPEQVESSLGSIFRLANSWDCILLMDEVDTLFSQRSKGDAAMTKNALVSVFLRILDYYTGILFMTTNRVGALDEAFRSRIHCNIFYPPLSPQQAREIWEINLRRLGRIDAEHQRRTGKRPLEIPAEEILQFAEEHLTSNRGGDSAHWNGRQIRNAFQMARSLAYADAAAEAERLRASGSTDMPPPPKLQVKHFRLMDSVTVEFEEYMKRVFFGQTPADLAREAETRVDRVPGQSWT</sequence>
<keyword evidence="4" id="KW-1185">Reference proteome</keyword>
<feature type="region of interest" description="Disordered" evidence="1">
    <location>
        <begin position="30"/>
        <end position="60"/>
    </location>
</feature>
<dbReference type="GO" id="GO:0005524">
    <property type="term" value="F:ATP binding"/>
    <property type="evidence" value="ECO:0007669"/>
    <property type="project" value="InterPro"/>
</dbReference>
<name>A0AA40EC94_9PEZI</name>
<dbReference type="InterPro" id="IPR027417">
    <property type="entry name" value="P-loop_NTPase"/>
</dbReference>
<dbReference type="Gene3D" id="3.40.50.300">
    <property type="entry name" value="P-loop containing nucleotide triphosphate hydrolases"/>
    <property type="match status" value="1"/>
</dbReference>
<dbReference type="GeneID" id="85330667"/>
<dbReference type="AlphaFoldDB" id="A0AA40EC94"/>
<dbReference type="InterPro" id="IPR003959">
    <property type="entry name" value="ATPase_AAA_core"/>
</dbReference>
<feature type="domain" description="AAA+ ATPase" evidence="2">
    <location>
        <begin position="639"/>
        <end position="768"/>
    </location>
</feature>
<dbReference type="InterPro" id="IPR003593">
    <property type="entry name" value="AAA+_ATPase"/>
</dbReference>
<gene>
    <name evidence="3" type="ORF">B0T26DRAFT_819949</name>
</gene>
<evidence type="ECO:0000259" key="2">
    <source>
        <dbReference type="SMART" id="SM00382"/>
    </source>
</evidence>
<dbReference type="PANTHER" id="PTHR46411:SF3">
    <property type="entry name" value="AAA+ ATPASE DOMAIN-CONTAINING PROTEIN"/>
    <property type="match status" value="1"/>
</dbReference>
<evidence type="ECO:0000256" key="1">
    <source>
        <dbReference type="SAM" id="MobiDB-lite"/>
    </source>
</evidence>
<dbReference type="InterPro" id="IPR056599">
    <property type="entry name" value="AAA_lid_fung"/>
</dbReference>
<dbReference type="PANTHER" id="PTHR46411">
    <property type="entry name" value="FAMILY ATPASE, PUTATIVE-RELATED"/>
    <property type="match status" value="1"/>
</dbReference>
<dbReference type="CDD" id="cd19481">
    <property type="entry name" value="RecA-like_protease"/>
    <property type="match status" value="1"/>
</dbReference>
<feature type="region of interest" description="Disordered" evidence="1">
    <location>
        <begin position="218"/>
        <end position="240"/>
    </location>
</feature>
<protein>
    <recommendedName>
        <fullName evidence="2">AAA+ ATPase domain-containing protein</fullName>
    </recommendedName>
</protein>
<accession>A0AA40EC94</accession>
<dbReference type="RefSeq" id="XP_060303552.1">
    <property type="nucleotide sequence ID" value="XM_060447397.1"/>
</dbReference>
<feature type="compositionally biased region" description="Polar residues" evidence="1">
    <location>
        <begin position="39"/>
        <end position="60"/>
    </location>
</feature>
<evidence type="ECO:0000313" key="4">
    <source>
        <dbReference type="Proteomes" id="UP001172101"/>
    </source>
</evidence>
<organism evidence="3 4">
    <name type="scientific">Lasiosphaeria miniovina</name>
    <dbReference type="NCBI Taxonomy" id="1954250"/>
    <lineage>
        <taxon>Eukaryota</taxon>
        <taxon>Fungi</taxon>
        <taxon>Dikarya</taxon>
        <taxon>Ascomycota</taxon>
        <taxon>Pezizomycotina</taxon>
        <taxon>Sordariomycetes</taxon>
        <taxon>Sordariomycetidae</taxon>
        <taxon>Sordariales</taxon>
        <taxon>Lasiosphaeriaceae</taxon>
        <taxon>Lasiosphaeria</taxon>
    </lineage>
</organism>
<proteinExistence type="predicted"/>
<dbReference type="InterPro" id="IPR054289">
    <property type="entry name" value="DUF7025"/>
</dbReference>
<dbReference type="SMART" id="SM00382">
    <property type="entry name" value="AAA"/>
    <property type="match status" value="1"/>
</dbReference>
<dbReference type="Pfam" id="PF00004">
    <property type="entry name" value="AAA"/>
    <property type="match status" value="1"/>
</dbReference>
<dbReference type="SUPFAM" id="SSF52540">
    <property type="entry name" value="P-loop containing nucleoside triphosphate hydrolases"/>
    <property type="match status" value="1"/>
</dbReference>
<dbReference type="GO" id="GO:0016887">
    <property type="term" value="F:ATP hydrolysis activity"/>
    <property type="evidence" value="ECO:0007669"/>
    <property type="project" value="InterPro"/>
</dbReference>
<feature type="non-terminal residue" evidence="3">
    <location>
        <position position="1"/>
    </location>
</feature>
<dbReference type="Pfam" id="PF23232">
    <property type="entry name" value="AAA_lid_13"/>
    <property type="match status" value="1"/>
</dbReference>
<dbReference type="Pfam" id="PF22942">
    <property type="entry name" value="DUF7025"/>
    <property type="match status" value="1"/>
</dbReference>
<evidence type="ECO:0000313" key="3">
    <source>
        <dbReference type="EMBL" id="KAK0734675.1"/>
    </source>
</evidence>